<evidence type="ECO:0000313" key="1">
    <source>
        <dbReference type="EnsemblMetazoa" id="G11280.1:cds"/>
    </source>
</evidence>
<dbReference type="EnsemblMetazoa" id="G11280.1">
    <property type="protein sequence ID" value="G11280.1:cds"/>
    <property type="gene ID" value="G11280"/>
</dbReference>
<dbReference type="GO" id="GO:0008104">
    <property type="term" value="P:intracellular protein localization"/>
    <property type="evidence" value="ECO:0007669"/>
    <property type="project" value="TreeGrafter"/>
</dbReference>
<proteinExistence type="predicted"/>
<dbReference type="PANTHER" id="PTHR21663:SF0">
    <property type="entry name" value="HEAT REPEAT-CONTAINING PROTEIN 5B"/>
    <property type="match status" value="1"/>
</dbReference>
<reference evidence="1" key="1">
    <citation type="submission" date="2022-08" db="UniProtKB">
        <authorList>
            <consortium name="EnsemblMetazoa"/>
        </authorList>
    </citation>
    <scope>IDENTIFICATION</scope>
    <source>
        <strain evidence="1">05x7-T-G4-1.051#20</strain>
    </source>
</reference>
<accession>A0A8W8HWG5</accession>
<dbReference type="GO" id="GO:0030139">
    <property type="term" value="C:endocytic vesicle"/>
    <property type="evidence" value="ECO:0007669"/>
    <property type="project" value="TreeGrafter"/>
</dbReference>
<evidence type="ECO:0000313" key="2">
    <source>
        <dbReference type="Proteomes" id="UP000005408"/>
    </source>
</evidence>
<dbReference type="GO" id="GO:0006897">
    <property type="term" value="P:endocytosis"/>
    <property type="evidence" value="ECO:0007669"/>
    <property type="project" value="TreeGrafter"/>
</dbReference>
<dbReference type="GO" id="GO:0042147">
    <property type="term" value="P:retrograde transport, endosome to Golgi"/>
    <property type="evidence" value="ECO:0007669"/>
    <property type="project" value="TreeGrafter"/>
</dbReference>
<dbReference type="InterPro" id="IPR040108">
    <property type="entry name" value="Laa1/Sip1/HEATR5"/>
</dbReference>
<dbReference type="Proteomes" id="UP000005408">
    <property type="component" value="Unassembled WGS sequence"/>
</dbReference>
<dbReference type="PANTHER" id="PTHR21663">
    <property type="entry name" value="HYPOTHETICAL HEAT DOMAIN-CONTAINING"/>
    <property type="match status" value="1"/>
</dbReference>
<name>A0A8W8HWG5_MAGGI</name>
<dbReference type="GO" id="GO:0016020">
    <property type="term" value="C:membrane"/>
    <property type="evidence" value="ECO:0007669"/>
    <property type="project" value="TreeGrafter"/>
</dbReference>
<dbReference type="GO" id="GO:0005829">
    <property type="term" value="C:cytosol"/>
    <property type="evidence" value="ECO:0007669"/>
    <property type="project" value="GOC"/>
</dbReference>
<organism evidence="1 2">
    <name type="scientific">Magallana gigas</name>
    <name type="common">Pacific oyster</name>
    <name type="synonym">Crassostrea gigas</name>
    <dbReference type="NCBI Taxonomy" id="29159"/>
    <lineage>
        <taxon>Eukaryota</taxon>
        <taxon>Metazoa</taxon>
        <taxon>Spiralia</taxon>
        <taxon>Lophotrochozoa</taxon>
        <taxon>Mollusca</taxon>
        <taxon>Bivalvia</taxon>
        <taxon>Autobranchia</taxon>
        <taxon>Pteriomorphia</taxon>
        <taxon>Ostreida</taxon>
        <taxon>Ostreoidea</taxon>
        <taxon>Ostreidae</taxon>
        <taxon>Magallana</taxon>
    </lineage>
</organism>
<keyword evidence="2" id="KW-1185">Reference proteome</keyword>
<dbReference type="AlphaFoldDB" id="A0A8W8HWG5"/>
<dbReference type="GO" id="GO:0005794">
    <property type="term" value="C:Golgi apparatus"/>
    <property type="evidence" value="ECO:0007669"/>
    <property type="project" value="TreeGrafter"/>
</dbReference>
<sequence>MADIECEVNWGLWLERNISVFLNHIFHLVANPKATPTHVDAVYARKCILFIIRSAIGGLLGEKAQIAAAKEISQVIVKQMNIVGR</sequence>
<protein>
    <submittedName>
        <fullName evidence="1">Uncharacterized protein</fullName>
    </submittedName>
</protein>